<evidence type="ECO:0000313" key="2">
    <source>
        <dbReference type="Proteomes" id="UP000688947"/>
    </source>
</evidence>
<name>A0A8T1TPY4_9STRA</name>
<accession>A0A8T1TPY4</accession>
<organism evidence="1 2">
    <name type="scientific">Phytophthora cactorum</name>
    <dbReference type="NCBI Taxonomy" id="29920"/>
    <lineage>
        <taxon>Eukaryota</taxon>
        <taxon>Sar</taxon>
        <taxon>Stramenopiles</taxon>
        <taxon>Oomycota</taxon>
        <taxon>Peronosporomycetes</taxon>
        <taxon>Peronosporales</taxon>
        <taxon>Peronosporaceae</taxon>
        <taxon>Phytophthora</taxon>
    </lineage>
</organism>
<evidence type="ECO:0000313" key="1">
    <source>
        <dbReference type="EMBL" id="KAG6946405.1"/>
    </source>
</evidence>
<dbReference type="AlphaFoldDB" id="A0A8T1TPY4"/>
<dbReference type="Proteomes" id="UP000688947">
    <property type="component" value="Unassembled WGS sequence"/>
</dbReference>
<proteinExistence type="predicted"/>
<gene>
    <name evidence="1" type="ORF">JG687_00016725</name>
</gene>
<dbReference type="VEuPathDB" id="FungiDB:PC110_g11383"/>
<reference evidence="1" key="1">
    <citation type="submission" date="2021-01" db="EMBL/GenBank/DDBJ databases">
        <title>Phytophthora aleatoria, a newly-described species from Pinus radiata is distinct from Phytophthora cactorum isolates based on comparative genomics.</title>
        <authorList>
            <person name="Mcdougal R."/>
            <person name="Panda P."/>
            <person name="Williams N."/>
            <person name="Studholme D.J."/>
        </authorList>
    </citation>
    <scope>NUCLEOTIDE SEQUENCE</scope>
    <source>
        <strain evidence="1">NZFS 3830</strain>
    </source>
</reference>
<sequence length="258" mass="29542">MNTSKTEHTTVVGPYTPQRIALTALKKKPGETLANLTLSWGRGRPLPTKEPSYGSASSHVEDLDPVVKDLGSYTPTTLQLLCVSYPALQLRYLGVDPGGPVRTRTFSPPPASQSHWHRIPRCHLQRRSVRTRAEPLRYHFLKRRWTLLGEILRLSSTAPDLPAYRYMEDYFKPSDKPMFCGRQRTTLPVVLDTDLRTLPDNYRPQRSADFYILRCHAQDPKAWRKLIQSLLAYTPLEERDPTYANVALAKRFNQLSLN</sequence>
<protein>
    <submittedName>
        <fullName evidence="1">Uncharacterized protein</fullName>
    </submittedName>
</protein>
<dbReference type="EMBL" id="JAENGZ010001749">
    <property type="protein sequence ID" value="KAG6946405.1"/>
    <property type="molecule type" value="Genomic_DNA"/>
</dbReference>
<comment type="caution">
    <text evidence="1">The sequence shown here is derived from an EMBL/GenBank/DDBJ whole genome shotgun (WGS) entry which is preliminary data.</text>
</comment>
<dbReference type="VEuPathDB" id="FungiDB:PC110_g21132"/>
<dbReference type="OrthoDB" id="167338at2759"/>